<dbReference type="PRINTS" id="PR01210">
    <property type="entry name" value="GGTRANSPTASE"/>
</dbReference>
<dbReference type="GO" id="GO:0016787">
    <property type="term" value="F:hydrolase activity"/>
    <property type="evidence" value="ECO:0007669"/>
    <property type="project" value="UniProtKB-KW"/>
</dbReference>
<gene>
    <name evidence="5" type="ORF">CLV29_1231</name>
</gene>
<protein>
    <submittedName>
        <fullName evidence="5">Gamma-glutamyltranspeptidase/glutathione hydrolase</fullName>
    </submittedName>
</protein>
<dbReference type="InterPro" id="IPR043137">
    <property type="entry name" value="GGT_ssub_C"/>
</dbReference>
<dbReference type="InterPro" id="IPR051792">
    <property type="entry name" value="GGT_bact"/>
</dbReference>
<keyword evidence="3 5" id="KW-0378">Hydrolase</keyword>
<dbReference type="OrthoDB" id="9781342at2"/>
<keyword evidence="4" id="KW-0865">Zymogen</keyword>
<comment type="similarity">
    <text evidence="1">Belongs to the gamma-glutamyltransferase family.</text>
</comment>
<dbReference type="PANTHER" id="PTHR43199">
    <property type="entry name" value="GLUTATHIONE HYDROLASE"/>
    <property type="match status" value="1"/>
</dbReference>
<dbReference type="GO" id="GO:0016740">
    <property type="term" value="F:transferase activity"/>
    <property type="evidence" value="ECO:0007669"/>
    <property type="project" value="UniProtKB-KW"/>
</dbReference>
<dbReference type="InterPro" id="IPR029055">
    <property type="entry name" value="Ntn_hydrolases_N"/>
</dbReference>
<dbReference type="RefSeq" id="WP_133754093.1">
    <property type="nucleotide sequence ID" value="NZ_CP171129.1"/>
</dbReference>
<sequence>MRAPKARPQHHRSMIVTPQPEATDAGAVVLAEGGNAVDAAVAAALVQGVVDPLMCGVGGFALMQLRLPDGTQLIIDGLGTCPSGISDGVWAEDLLGITSDGFGFRVRDFVNETGPQAVMTPGTLRTLMQAHDRFGSLPWSDLFAEAIRLARTGWPVRPHVQTVLIQNEAKYGRMDFADKLGVTADGRRIYRPEGALPRLGDLVVNPELAETLELIAERGGEDFHRGELAGVIVDSIARDGGFLSAEDLADYVTIDREPLRADYRGLTLCAPPSPGGGHQLLQTLGILARFPLGELVHNSADHLQILTEAMKRAMGDREALWNSASVTDADYDALLEPAGLDAAAAAIRAGDRYDLEAGRVSPQPAESQHTTHLNVIDADGLTVALSHTLGNPSGYIPRGTGFILNGGMSTFDPRPGRTNSIAPGLRRNSTMSPTIVLSEDEPVMAVGAPGASWITPGITQAISNVLDFGMSAAEAVSAPRAVATSNAIDISNRIPRRTETALIAQGYQVRRSALSYAFAGVHLITRFDDGLRGGADPQRDGYAAGIG</sequence>
<proteinExistence type="inferred from homology"/>
<reference evidence="5 6" key="1">
    <citation type="submission" date="2019-03" db="EMBL/GenBank/DDBJ databases">
        <title>Genomic Encyclopedia of Archaeal and Bacterial Type Strains, Phase II (KMG-II): from individual species to whole genera.</title>
        <authorList>
            <person name="Goeker M."/>
        </authorList>
    </citation>
    <scope>NUCLEOTIDE SEQUENCE [LARGE SCALE GENOMIC DNA]</scope>
    <source>
        <strain evidence="5 6">DSM 24323</strain>
    </source>
</reference>
<dbReference type="Proteomes" id="UP000295371">
    <property type="component" value="Unassembled WGS sequence"/>
</dbReference>
<keyword evidence="2" id="KW-0808">Transferase</keyword>
<dbReference type="Pfam" id="PF01019">
    <property type="entry name" value="G_glu_transpept"/>
    <property type="match status" value="1"/>
</dbReference>
<evidence type="ECO:0000256" key="1">
    <source>
        <dbReference type="ARBA" id="ARBA00009381"/>
    </source>
</evidence>
<dbReference type="Gene3D" id="3.60.20.40">
    <property type="match status" value="1"/>
</dbReference>
<evidence type="ECO:0000256" key="3">
    <source>
        <dbReference type="ARBA" id="ARBA00022801"/>
    </source>
</evidence>
<name>A0A4V3ENF6_9ACTN</name>
<dbReference type="InterPro" id="IPR043138">
    <property type="entry name" value="GGT_lsub"/>
</dbReference>
<evidence type="ECO:0000313" key="5">
    <source>
        <dbReference type="EMBL" id="TDT33608.1"/>
    </source>
</evidence>
<dbReference type="SUPFAM" id="SSF56235">
    <property type="entry name" value="N-terminal nucleophile aminohydrolases (Ntn hydrolases)"/>
    <property type="match status" value="1"/>
</dbReference>
<accession>A0A4V3ENF6</accession>
<keyword evidence="6" id="KW-1185">Reference proteome</keyword>
<comment type="caution">
    <text evidence="5">The sequence shown here is derived from an EMBL/GenBank/DDBJ whole genome shotgun (WGS) entry which is preliminary data.</text>
</comment>
<evidence type="ECO:0000256" key="2">
    <source>
        <dbReference type="ARBA" id="ARBA00022679"/>
    </source>
</evidence>
<dbReference type="Gene3D" id="1.10.246.130">
    <property type="match status" value="1"/>
</dbReference>
<evidence type="ECO:0000313" key="6">
    <source>
        <dbReference type="Proteomes" id="UP000295371"/>
    </source>
</evidence>
<evidence type="ECO:0000256" key="4">
    <source>
        <dbReference type="ARBA" id="ARBA00023145"/>
    </source>
</evidence>
<dbReference type="PANTHER" id="PTHR43199:SF1">
    <property type="entry name" value="GLUTATHIONE HYDROLASE PROENZYME"/>
    <property type="match status" value="1"/>
</dbReference>
<organism evidence="5 6">
    <name type="scientific">Naumannella halotolerans</name>
    <dbReference type="NCBI Taxonomy" id="993414"/>
    <lineage>
        <taxon>Bacteria</taxon>
        <taxon>Bacillati</taxon>
        <taxon>Actinomycetota</taxon>
        <taxon>Actinomycetes</taxon>
        <taxon>Propionibacteriales</taxon>
        <taxon>Propionibacteriaceae</taxon>
        <taxon>Naumannella</taxon>
    </lineage>
</organism>
<dbReference type="AlphaFoldDB" id="A0A4V3ENF6"/>
<dbReference type="EMBL" id="SOAW01000001">
    <property type="protein sequence ID" value="TDT33608.1"/>
    <property type="molecule type" value="Genomic_DNA"/>
</dbReference>